<dbReference type="NCBIfam" id="TIGR00756">
    <property type="entry name" value="PPR"/>
    <property type="match status" value="2"/>
</dbReference>
<dbReference type="InterPro" id="IPR011990">
    <property type="entry name" value="TPR-like_helical_dom_sf"/>
</dbReference>
<feature type="repeat" description="PPR" evidence="2">
    <location>
        <begin position="400"/>
        <end position="434"/>
    </location>
</feature>
<dbReference type="AlphaFoldDB" id="A0AA89AFY5"/>
<evidence type="ECO:0000259" key="4">
    <source>
        <dbReference type="Pfam" id="PF17177"/>
    </source>
</evidence>
<dbReference type="PANTHER" id="PTHR47262:SF1">
    <property type="entry name" value="OS02G0132600 PROTEIN"/>
    <property type="match status" value="1"/>
</dbReference>
<reference evidence="5" key="1">
    <citation type="submission" date="2022-12" db="EMBL/GenBank/DDBJ databases">
        <title>Draft genome assemblies for two species of Escallonia (Escalloniales).</title>
        <authorList>
            <person name="Chanderbali A."/>
            <person name="Dervinis C."/>
            <person name="Anghel I."/>
            <person name="Soltis D."/>
            <person name="Soltis P."/>
            <person name="Zapata F."/>
        </authorList>
    </citation>
    <scope>NUCLEOTIDE SEQUENCE</scope>
    <source>
        <strain evidence="5">UCBG64.0493</strain>
        <tissue evidence="5">Leaf</tissue>
    </source>
</reference>
<dbReference type="InterPro" id="IPR033443">
    <property type="entry name" value="PROP1-like_PPR_dom"/>
</dbReference>
<dbReference type="Pfam" id="PF01535">
    <property type="entry name" value="PPR"/>
    <property type="match status" value="2"/>
</dbReference>
<evidence type="ECO:0000313" key="5">
    <source>
        <dbReference type="EMBL" id="KAK3001078.1"/>
    </source>
</evidence>
<proteinExistence type="predicted"/>
<keyword evidence="1" id="KW-0677">Repeat</keyword>
<dbReference type="PANTHER" id="PTHR47262">
    <property type="entry name" value="OS02G0132600 PROTEIN"/>
    <property type="match status" value="1"/>
</dbReference>
<feature type="region of interest" description="Disordered" evidence="3">
    <location>
        <begin position="767"/>
        <end position="788"/>
    </location>
</feature>
<dbReference type="Gene3D" id="1.25.40.10">
    <property type="entry name" value="Tetratricopeptide repeat domain"/>
    <property type="match status" value="4"/>
</dbReference>
<evidence type="ECO:0000256" key="1">
    <source>
        <dbReference type="ARBA" id="ARBA00022737"/>
    </source>
</evidence>
<comment type="caution">
    <text evidence="5">The sequence shown here is derived from an EMBL/GenBank/DDBJ whole genome shotgun (WGS) entry which is preliminary data.</text>
</comment>
<gene>
    <name evidence="5" type="ORF">RJ639_022249</name>
</gene>
<keyword evidence="6" id="KW-1185">Reference proteome</keyword>
<feature type="compositionally biased region" description="Basic residues" evidence="3">
    <location>
        <begin position="774"/>
        <end position="788"/>
    </location>
</feature>
<dbReference type="EMBL" id="JAVXUP010002853">
    <property type="protein sequence ID" value="KAK3001078.1"/>
    <property type="molecule type" value="Genomic_DNA"/>
</dbReference>
<dbReference type="Proteomes" id="UP001188597">
    <property type="component" value="Unassembled WGS sequence"/>
</dbReference>
<evidence type="ECO:0000256" key="2">
    <source>
        <dbReference type="PROSITE-ProRule" id="PRU00708"/>
    </source>
</evidence>
<dbReference type="InterPro" id="IPR002885">
    <property type="entry name" value="PPR_rpt"/>
</dbReference>
<accession>A0AA89AFY5</accession>
<protein>
    <recommendedName>
        <fullName evidence="4">PROP1-like PPR domain-containing protein</fullName>
    </recommendedName>
</protein>
<name>A0AA89AFY5_9ASTE</name>
<sequence>MPASKAKHLSSLIRSATKRTTATATAPAASATAAAADDATLKNFVSSLDLSSPPCLPVSRETLSQSKSSYSKPLSRLAIDSLKLQGSPAHCDNSTKQLSREITAILCGETDLDSVSSPDLEVTDDERPLEKVLDIPWFSNMSHNNTSLRRKEVSRERKQKWVYKGTQTNRIGRLVSMCANKVGADATLQVFGKLGRETGVKEFNALIGIYIAKARSTDDEDVAIEQIQKAFMLFKSMKEQGFPVEEETYGPFLLYLIEMGWVEEFNFLCKVIPNSPSRLAYYEMLLWIRVNNEEKIQELCMKVTADDGGEVKDVVSSFKNLHTELEIKPSSVPYEKLIRYCCDSLKVHVALDTVDQIFEAGLGLSIETFNSILDACDESCDYNLVRRIYSLICCHSLKPNNETFRSLINLFVKMKDFDGAYGMIDDLEKMNLIPSASMYNAIMAGYFREKNIDDGLMVLKQMEKAGVRPNSQTFSYLISNCSCEEDIIKCYEELKHSGVQVTKHVFMALINAYAACGKFEKAKQVVSGKGVPAKSLNEIKSVLVSALASHGKMSDALYLYEEMKKAECNLDPRAIKCLIEHLKSEGESSRLLHLLKELEDSDYWVQCCCRVMLYCVRHKHLSSVFDLVKQLKDKLCYDEEAAEALFDEVFCQIAETEPSNVQIGLDLLQAIKEDFGLHPSRKTLDFLLSACVKAKDLQSAFLIWKEYKTAGLPYNVLSFLRMYQALLASGDHKSASDLLIQIPKDDPHVLCIVKACQATYRDHASQTTCMKTSSGRRKKKKKKKGSVN</sequence>
<evidence type="ECO:0000256" key="3">
    <source>
        <dbReference type="SAM" id="MobiDB-lite"/>
    </source>
</evidence>
<feature type="domain" description="PROP1-like PPR" evidence="4">
    <location>
        <begin position="335"/>
        <end position="476"/>
    </location>
</feature>
<dbReference type="PROSITE" id="PS51375">
    <property type="entry name" value="PPR"/>
    <property type="match status" value="2"/>
</dbReference>
<dbReference type="Pfam" id="PF17177">
    <property type="entry name" value="PPR_long"/>
    <property type="match status" value="1"/>
</dbReference>
<evidence type="ECO:0000313" key="6">
    <source>
        <dbReference type="Proteomes" id="UP001188597"/>
    </source>
</evidence>
<organism evidence="5 6">
    <name type="scientific">Escallonia herrerae</name>
    <dbReference type="NCBI Taxonomy" id="1293975"/>
    <lineage>
        <taxon>Eukaryota</taxon>
        <taxon>Viridiplantae</taxon>
        <taxon>Streptophyta</taxon>
        <taxon>Embryophyta</taxon>
        <taxon>Tracheophyta</taxon>
        <taxon>Spermatophyta</taxon>
        <taxon>Magnoliopsida</taxon>
        <taxon>eudicotyledons</taxon>
        <taxon>Gunneridae</taxon>
        <taxon>Pentapetalae</taxon>
        <taxon>asterids</taxon>
        <taxon>campanulids</taxon>
        <taxon>Escalloniales</taxon>
        <taxon>Escalloniaceae</taxon>
        <taxon>Escallonia</taxon>
    </lineage>
</organism>
<feature type="repeat" description="PPR" evidence="2">
    <location>
        <begin position="435"/>
        <end position="469"/>
    </location>
</feature>